<gene>
    <name evidence="3" type="ORF">PIB30_118322</name>
</gene>
<dbReference type="InterPro" id="IPR002182">
    <property type="entry name" value="NB-ARC"/>
</dbReference>
<dbReference type="InterPro" id="IPR035897">
    <property type="entry name" value="Toll_tir_struct_dom_sf"/>
</dbReference>
<dbReference type="PRINTS" id="PR00364">
    <property type="entry name" value="DISEASERSIST"/>
</dbReference>
<evidence type="ECO:0000313" key="4">
    <source>
        <dbReference type="Proteomes" id="UP001341840"/>
    </source>
</evidence>
<dbReference type="Pfam" id="PF00931">
    <property type="entry name" value="NB-ARC"/>
    <property type="match status" value="1"/>
</dbReference>
<dbReference type="Pfam" id="PF01582">
    <property type="entry name" value="TIR"/>
    <property type="match status" value="1"/>
</dbReference>
<name>A0ABU6W7G7_9FABA</name>
<dbReference type="EMBL" id="JASCZI010181290">
    <property type="protein sequence ID" value="MED6181135.1"/>
    <property type="molecule type" value="Genomic_DNA"/>
</dbReference>
<reference evidence="3 4" key="1">
    <citation type="journal article" date="2023" name="Plants (Basel)">
        <title>Bridging the Gap: Combining Genomics and Transcriptomics Approaches to Understand Stylosanthes scabra, an Orphan Legume from the Brazilian Caatinga.</title>
        <authorList>
            <person name="Ferreira-Neto J.R.C."/>
            <person name="da Silva M.D."/>
            <person name="Binneck E."/>
            <person name="de Melo N.F."/>
            <person name="da Silva R.H."/>
            <person name="de Melo A.L.T.M."/>
            <person name="Pandolfi V."/>
            <person name="Bustamante F.O."/>
            <person name="Brasileiro-Vidal A.C."/>
            <person name="Benko-Iseppon A.M."/>
        </authorList>
    </citation>
    <scope>NUCLEOTIDE SEQUENCE [LARGE SCALE GENOMIC DNA]</scope>
    <source>
        <tissue evidence="3">Leaves</tissue>
    </source>
</reference>
<accession>A0ABU6W7G7</accession>
<dbReference type="InterPro" id="IPR027417">
    <property type="entry name" value="P-loop_NTPase"/>
</dbReference>
<feature type="domain" description="NB-ARC" evidence="1">
    <location>
        <begin position="75"/>
        <end position="190"/>
    </location>
</feature>
<dbReference type="Gene3D" id="3.40.50.10140">
    <property type="entry name" value="Toll/interleukin-1 receptor homology (TIR) domain"/>
    <property type="match status" value="1"/>
</dbReference>
<comment type="caution">
    <text evidence="3">The sequence shown here is derived from an EMBL/GenBank/DDBJ whole genome shotgun (WGS) entry which is preliminary data.</text>
</comment>
<dbReference type="InterPro" id="IPR044974">
    <property type="entry name" value="Disease_R_plants"/>
</dbReference>
<dbReference type="SUPFAM" id="SSF52540">
    <property type="entry name" value="P-loop containing nucleoside triphosphate hydrolases"/>
    <property type="match status" value="1"/>
</dbReference>
<dbReference type="Gene3D" id="3.40.50.300">
    <property type="entry name" value="P-loop containing nucleotide triphosphate hydrolases"/>
    <property type="match status" value="1"/>
</dbReference>
<keyword evidence="4" id="KW-1185">Reference proteome</keyword>
<evidence type="ECO:0000259" key="1">
    <source>
        <dbReference type="Pfam" id="PF00931"/>
    </source>
</evidence>
<evidence type="ECO:0000313" key="3">
    <source>
        <dbReference type="EMBL" id="MED6181135.1"/>
    </source>
</evidence>
<sequence>MAKHEKRYKDDINKVDKWKKALHQLANLSGYHYKHGDGYERKFIEKIVQDISRKVSRVPLPVADYPVGLESRVPEVISLLEMDSSDRVHMVGIHGIGGIGKTTLALAVYNLIADHFEAVCFLEDVREHSEEPGGLVNLQKDFLCKILGKEGVHIIGVRDGISQIQRRLSQMKILLVLDDVDEEEQLKAIAGNLIGLVVAAESLLRQRTNDC</sequence>
<dbReference type="PANTHER" id="PTHR11017">
    <property type="entry name" value="LEUCINE-RICH REPEAT-CONTAINING PROTEIN"/>
    <property type="match status" value="1"/>
</dbReference>
<evidence type="ECO:0000259" key="2">
    <source>
        <dbReference type="Pfam" id="PF01582"/>
    </source>
</evidence>
<dbReference type="InterPro" id="IPR000157">
    <property type="entry name" value="TIR_dom"/>
</dbReference>
<dbReference type="Proteomes" id="UP001341840">
    <property type="component" value="Unassembled WGS sequence"/>
</dbReference>
<organism evidence="3 4">
    <name type="scientific">Stylosanthes scabra</name>
    <dbReference type="NCBI Taxonomy" id="79078"/>
    <lineage>
        <taxon>Eukaryota</taxon>
        <taxon>Viridiplantae</taxon>
        <taxon>Streptophyta</taxon>
        <taxon>Embryophyta</taxon>
        <taxon>Tracheophyta</taxon>
        <taxon>Spermatophyta</taxon>
        <taxon>Magnoliopsida</taxon>
        <taxon>eudicotyledons</taxon>
        <taxon>Gunneridae</taxon>
        <taxon>Pentapetalae</taxon>
        <taxon>rosids</taxon>
        <taxon>fabids</taxon>
        <taxon>Fabales</taxon>
        <taxon>Fabaceae</taxon>
        <taxon>Papilionoideae</taxon>
        <taxon>50 kb inversion clade</taxon>
        <taxon>dalbergioids sensu lato</taxon>
        <taxon>Dalbergieae</taxon>
        <taxon>Pterocarpus clade</taxon>
        <taxon>Stylosanthes</taxon>
    </lineage>
</organism>
<feature type="domain" description="TIR" evidence="2">
    <location>
        <begin position="3"/>
        <end position="57"/>
    </location>
</feature>
<proteinExistence type="predicted"/>
<protein>
    <submittedName>
        <fullName evidence="3">Uncharacterized protein</fullName>
    </submittedName>
</protein>
<dbReference type="PANTHER" id="PTHR11017:SF431">
    <property type="entry name" value="ADP-RIBOSYL CYCLASE_CYCLIC ADP-RIBOSE HYDROLASE"/>
    <property type="match status" value="1"/>
</dbReference>